<dbReference type="InterPro" id="IPR045338">
    <property type="entry name" value="DUF6535"/>
</dbReference>
<reference evidence="3 4" key="1">
    <citation type="journal article" date="2014" name="PLoS Genet.">
        <title>Analysis of the Phlebiopsis gigantea genome, transcriptome and secretome provides insight into its pioneer colonization strategies of wood.</title>
        <authorList>
            <person name="Hori C."/>
            <person name="Ishida T."/>
            <person name="Igarashi K."/>
            <person name="Samejima M."/>
            <person name="Suzuki H."/>
            <person name="Master E."/>
            <person name="Ferreira P."/>
            <person name="Ruiz-Duenas F.J."/>
            <person name="Held B."/>
            <person name="Canessa P."/>
            <person name="Larrondo L.F."/>
            <person name="Schmoll M."/>
            <person name="Druzhinina I.S."/>
            <person name="Kubicek C.P."/>
            <person name="Gaskell J.A."/>
            <person name="Kersten P."/>
            <person name="St John F."/>
            <person name="Glasner J."/>
            <person name="Sabat G."/>
            <person name="Splinter BonDurant S."/>
            <person name="Syed K."/>
            <person name="Yadav J."/>
            <person name="Mgbeahuruike A.C."/>
            <person name="Kovalchuk A."/>
            <person name="Asiegbu F.O."/>
            <person name="Lackner G."/>
            <person name="Hoffmeister D."/>
            <person name="Rencoret J."/>
            <person name="Gutierrez A."/>
            <person name="Sun H."/>
            <person name="Lindquist E."/>
            <person name="Barry K."/>
            <person name="Riley R."/>
            <person name="Grigoriev I.V."/>
            <person name="Henrissat B."/>
            <person name="Kues U."/>
            <person name="Berka R.M."/>
            <person name="Martinez A.T."/>
            <person name="Covert S.F."/>
            <person name="Blanchette R.A."/>
            <person name="Cullen D."/>
        </authorList>
    </citation>
    <scope>NUCLEOTIDE SEQUENCE [LARGE SCALE GENOMIC DNA]</scope>
    <source>
        <strain evidence="3 4">11061_1 CR5-6</strain>
    </source>
</reference>
<keyword evidence="1" id="KW-0812">Transmembrane</keyword>
<feature type="domain" description="DUF6535" evidence="2">
    <location>
        <begin position="17"/>
        <end position="140"/>
    </location>
</feature>
<keyword evidence="1" id="KW-0472">Membrane</keyword>
<dbReference type="EMBL" id="KN840457">
    <property type="protein sequence ID" value="KIP10217.1"/>
    <property type="molecule type" value="Genomic_DNA"/>
</dbReference>
<dbReference type="STRING" id="745531.A0A0C3SBQ0"/>
<feature type="transmembrane region" description="Helical" evidence="1">
    <location>
        <begin position="39"/>
        <end position="64"/>
    </location>
</feature>
<dbReference type="Pfam" id="PF20153">
    <property type="entry name" value="DUF6535"/>
    <property type="match status" value="1"/>
</dbReference>
<feature type="transmembrane region" description="Helical" evidence="1">
    <location>
        <begin position="116"/>
        <end position="135"/>
    </location>
</feature>
<keyword evidence="1" id="KW-1133">Transmembrane helix</keyword>
<evidence type="ECO:0000313" key="3">
    <source>
        <dbReference type="EMBL" id="KIP10217.1"/>
    </source>
</evidence>
<evidence type="ECO:0000256" key="1">
    <source>
        <dbReference type="SAM" id="Phobius"/>
    </source>
</evidence>
<accession>A0A0C3SBQ0</accession>
<dbReference type="AlphaFoldDB" id="A0A0C3SBQ0"/>
<proteinExistence type="predicted"/>
<evidence type="ECO:0000313" key="4">
    <source>
        <dbReference type="Proteomes" id="UP000053257"/>
    </source>
</evidence>
<dbReference type="Proteomes" id="UP000053257">
    <property type="component" value="Unassembled WGS sequence"/>
</dbReference>
<keyword evidence="4" id="KW-1185">Reference proteome</keyword>
<name>A0A0C3SBQ0_PHLG1</name>
<organism evidence="3 4">
    <name type="scientific">Phlebiopsis gigantea (strain 11061_1 CR5-6)</name>
    <name type="common">White-rot fungus</name>
    <name type="synonym">Peniophora gigantea</name>
    <dbReference type="NCBI Taxonomy" id="745531"/>
    <lineage>
        <taxon>Eukaryota</taxon>
        <taxon>Fungi</taxon>
        <taxon>Dikarya</taxon>
        <taxon>Basidiomycota</taxon>
        <taxon>Agaricomycotina</taxon>
        <taxon>Agaricomycetes</taxon>
        <taxon>Polyporales</taxon>
        <taxon>Phanerochaetaceae</taxon>
        <taxon>Phlebiopsis</taxon>
    </lineage>
</organism>
<protein>
    <recommendedName>
        <fullName evidence="2">DUF6535 domain-containing protein</fullName>
    </recommendedName>
</protein>
<sequence>MRASTSSLINLQAYEGWKTILNYGKGTDEKTIDEWKDELANLLIFIGLFSAVLTGFIVLTLPMIEENSTESSAKLLAQISQQLASLSVSPNFINSTIPALEPEALQPDDRILKLNILWIVSLSLSLNAAFFTISAQQWLR</sequence>
<dbReference type="OrthoDB" id="3219854at2759"/>
<evidence type="ECO:0000259" key="2">
    <source>
        <dbReference type="Pfam" id="PF20153"/>
    </source>
</evidence>
<gene>
    <name evidence="3" type="ORF">PHLGIDRAFT_65998</name>
</gene>
<dbReference type="HOGENOM" id="CLU_018688_2_2_1"/>
<feature type="non-terminal residue" evidence="3">
    <location>
        <position position="140"/>
    </location>
</feature>